<dbReference type="AlphaFoldDB" id="A0A4R6V3I3"/>
<dbReference type="RefSeq" id="WP_133739449.1">
    <property type="nucleotide sequence ID" value="NZ_SNYN01000001.1"/>
</dbReference>
<dbReference type="CDD" id="cd00198">
    <property type="entry name" value="vWFA"/>
    <property type="match status" value="1"/>
</dbReference>
<evidence type="ECO:0000313" key="3">
    <source>
        <dbReference type="EMBL" id="TDQ54831.1"/>
    </source>
</evidence>
<dbReference type="Gene3D" id="3.40.50.410">
    <property type="entry name" value="von Willebrand factor, type A domain"/>
    <property type="match status" value="1"/>
</dbReference>
<feature type="region of interest" description="Disordered" evidence="1">
    <location>
        <begin position="385"/>
        <end position="416"/>
    </location>
</feature>
<comment type="caution">
    <text evidence="3">The sequence shown here is derived from an EMBL/GenBank/DDBJ whole genome shotgun (WGS) entry which is preliminary data.</text>
</comment>
<reference evidence="3 4" key="1">
    <citation type="submission" date="2019-03" db="EMBL/GenBank/DDBJ databases">
        <title>Genomic Encyclopedia of Type Strains, Phase IV (KMG-IV): sequencing the most valuable type-strain genomes for metagenomic binning, comparative biology and taxonomic classification.</title>
        <authorList>
            <person name="Goeker M."/>
        </authorList>
    </citation>
    <scope>NUCLEOTIDE SEQUENCE [LARGE SCALE GENOMIC DNA]</scope>
    <source>
        <strain evidence="3 4">DSM 46770</strain>
    </source>
</reference>
<evidence type="ECO:0000313" key="4">
    <source>
        <dbReference type="Proteomes" id="UP000295281"/>
    </source>
</evidence>
<dbReference type="EMBL" id="SNYN01000001">
    <property type="protein sequence ID" value="TDQ54831.1"/>
    <property type="molecule type" value="Genomic_DNA"/>
</dbReference>
<evidence type="ECO:0000256" key="1">
    <source>
        <dbReference type="SAM" id="MobiDB-lite"/>
    </source>
</evidence>
<gene>
    <name evidence="3" type="ORF">EV190_101147</name>
</gene>
<keyword evidence="4" id="KW-1185">Reference proteome</keyword>
<name>A0A4R6V3I3_9ACTN</name>
<evidence type="ECO:0000259" key="2">
    <source>
        <dbReference type="SMART" id="SM00327"/>
    </source>
</evidence>
<dbReference type="Proteomes" id="UP000295281">
    <property type="component" value="Unassembled WGS sequence"/>
</dbReference>
<dbReference type="SMART" id="SM00327">
    <property type="entry name" value="VWA"/>
    <property type="match status" value="1"/>
</dbReference>
<dbReference type="InterPro" id="IPR036465">
    <property type="entry name" value="vWFA_dom_sf"/>
</dbReference>
<proteinExistence type="predicted"/>
<dbReference type="InterPro" id="IPR002035">
    <property type="entry name" value="VWF_A"/>
</dbReference>
<sequence length="647" mass="71375">MSGFRYGEYDDGPDPLRAPYDARAALDELGRSVMSGARPSQALRDLLRRGTRGLAGLDGLRERIRERGRRLRSQGRLDGTLSEARRLLDQAVGQERAALFPDPGDEARLRERELDELPSDASAAIRRLAGYQWRSDAARATFDQLRDLLRREVLDSRFLGMKQALENGSPEDLRRVAAMLDALNAMLEADDRGEHTPADFDRFMAEYGDLFPDRPRDLAELVDSLARRSAAAQRVLDSLTPEQRAELDALGRQAMEEAGLSESMERLGRALRARRPDLAWSGGQPMTGDQGLGMGDATTAVAELAELAELEAALGQDYAGAGLDDVDPEAVRRALGQSAVDDVERLRELERQLRDQGYLSGSRTGLELTPKAVRRLGETALREVFPAPSRGRPGGHESTAVGAAGEPTGSSRPWRFGDEQPLDVVRTLANAASRGGGPGGRTRLRPEDFEVAETERRDAAAVCLLVDLSYSMVLRGLWEPAKRTAMALHALATTRFPQDAVRVIGFNDYARELKPGELAGLSLERVQGTNLQHALVLAGRHLDRHPEFEPIVLVITDGEPTAHLERDGTSRFEYPPTRRTTESTLAEVDRMTRRGARLNVFMLADDPRLEEFVSALVGRNGGRTLRPSPDRLGAFVVDEFLSRRRTR</sequence>
<organism evidence="3 4">
    <name type="scientific">Actinorugispora endophytica</name>
    <dbReference type="NCBI Taxonomy" id="1605990"/>
    <lineage>
        <taxon>Bacteria</taxon>
        <taxon>Bacillati</taxon>
        <taxon>Actinomycetota</taxon>
        <taxon>Actinomycetes</taxon>
        <taxon>Streptosporangiales</taxon>
        <taxon>Nocardiopsidaceae</taxon>
        <taxon>Actinorugispora</taxon>
    </lineage>
</organism>
<protein>
    <submittedName>
        <fullName evidence="3">Uncharacterized protein with von Willebrand factor type A (VWA) domain</fullName>
    </submittedName>
</protein>
<accession>A0A4R6V3I3</accession>
<dbReference type="OrthoDB" id="9766126at2"/>
<feature type="domain" description="VWFA" evidence="2">
    <location>
        <begin position="459"/>
        <end position="634"/>
    </location>
</feature>
<dbReference type="SUPFAM" id="SSF53300">
    <property type="entry name" value="vWA-like"/>
    <property type="match status" value="1"/>
</dbReference>